<comment type="caution">
    <text evidence="5">The sequence shown here is derived from an EMBL/GenBank/DDBJ whole genome shotgun (WGS) entry which is preliminary data.</text>
</comment>
<organism evidence="5 6">
    <name type="scientific">Streptomyces tricolor</name>
    <dbReference type="NCBI Taxonomy" id="68277"/>
    <lineage>
        <taxon>Bacteria</taxon>
        <taxon>Bacillati</taxon>
        <taxon>Actinomycetota</taxon>
        <taxon>Actinomycetes</taxon>
        <taxon>Kitasatosporales</taxon>
        <taxon>Streptomycetaceae</taxon>
        <taxon>Streptomyces</taxon>
        <taxon>Streptomyces violaceoruber group</taxon>
    </lineage>
</organism>
<keyword evidence="1" id="KW-0489">Methyltransferase</keyword>
<keyword evidence="6" id="KW-1185">Reference proteome</keyword>
<reference evidence="5 6" key="1">
    <citation type="submission" date="2022-01" db="EMBL/GenBank/DDBJ databases">
        <title>Draft Genome Sequences of Seven Type Strains of the Genus Streptomyces.</title>
        <authorList>
            <person name="Aziz S."/>
            <person name="Coretto E."/>
            <person name="Chronakova A."/>
            <person name="Sproer C."/>
            <person name="Huber K."/>
            <person name="Nouioui I."/>
            <person name="Gross H."/>
        </authorList>
    </citation>
    <scope>NUCLEOTIDE SEQUENCE [LARGE SCALE GENOMIC DNA]</scope>
    <source>
        <strain evidence="5 6">DSM 41685</strain>
    </source>
</reference>
<dbReference type="InterPro" id="IPR036390">
    <property type="entry name" value="WH_DNA-bd_sf"/>
</dbReference>
<dbReference type="PIRSF" id="PIRSF005739">
    <property type="entry name" value="O-mtase"/>
    <property type="match status" value="1"/>
</dbReference>
<keyword evidence="2" id="KW-0808">Transferase</keyword>
<evidence type="ECO:0000256" key="1">
    <source>
        <dbReference type="ARBA" id="ARBA00022603"/>
    </source>
</evidence>
<dbReference type="InterPro" id="IPR029063">
    <property type="entry name" value="SAM-dependent_MTases_sf"/>
</dbReference>
<dbReference type="Pfam" id="PF00891">
    <property type="entry name" value="Methyltransf_2"/>
    <property type="match status" value="1"/>
</dbReference>
<feature type="domain" description="O-methyltransferase C-terminal" evidence="4">
    <location>
        <begin position="110"/>
        <end position="316"/>
    </location>
</feature>
<keyword evidence="3" id="KW-0949">S-adenosyl-L-methionine</keyword>
<dbReference type="PROSITE" id="PS51683">
    <property type="entry name" value="SAM_OMT_II"/>
    <property type="match status" value="1"/>
</dbReference>
<dbReference type="InterPro" id="IPR016461">
    <property type="entry name" value="COMT-like"/>
</dbReference>
<dbReference type="EMBL" id="JAKKZF010000262">
    <property type="protein sequence ID" value="MCG0068851.1"/>
    <property type="molecule type" value="Genomic_DNA"/>
</dbReference>
<proteinExistence type="predicted"/>
<accession>A0ABS9JTE1</accession>
<sequence>MPVPDPLDHERRRLAGLFDIAPSRVLYALCTLRVADRVPRDGIGAGDLAEVLGLHRDRLTRLIRAAETLDVLHVDAGDTVRLTPAGTLLRSDTPGSLRAEFSDNSLFTAWGPFAETVSGGRPSYELAHGTAIFDSLGDDREALRTFHEHMRMRAHQLYRPLLPALLRHCGPRVLDLGGGTGGLSELLLAGDDRIQVTLTDLPDVVGLVPKELSRRHPGRFRAEPGDMRTSVPEGHDTYVLGSILHDWPDDVAAGILTGCAEAARRTSADATVVLLERVLDDAGPDPRRMDDMWMMAMTGGRERTRAEWTGLAAVAGLDLRTVEHGGELSAVVLAPKG</sequence>
<evidence type="ECO:0000313" key="6">
    <source>
        <dbReference type="Proteomes" id="UP001299012"/>
    </source>
</evidence>
<dbReference type="Gene3D" id="3.40.50.150">
    <property type="entry name" value="Vaccinia Virus protein VP39"/>
    <property type="match status" value="1"/>
</dbReference>
<evidence type="ECO:0000259" key="4">
    <source>
        <dbReference type="Pfam" id="PF00891"/>
    </source>
</evidence>
<protein>
    <recommendedName>
        <fullName evidence="4">O-methyltransferase C-terminal domain-containing protein</fullName>
    </recommendedName>
</protein>
<dbReference type="Proteomes" id="UP001299012">
    <property type="component" value="Unassembled WGS sequence"/>
</dbReference>
<evidence type="ECO:0000313" key="5">
    <source>
        <dbReference type="EMBL" id="MCG0068851.1"/>
    </source>
</evidence>
<dbReference type="InterPro" id="IPR036388">
    <property type="entry name" value="WH-like_DNA-bd_sf"/>
</dbReference>
<dbReference type="Gene3D" id="1.10.10.10">
    <property type="entry name" value="Winged helix-like DNA-binding domain superfamily/Winged helix DNA-binding domain"/>
    <property type="match status" value="1"/>
</dbReference>
<gene>
    <name evidence="5" type="ORF">L0F81_37240</name>
</gene>
<dbReference type="RefSeq" id="WP_086702672.1">
    <property type="nucleotide sequence ID" value="NZ_CBDRBY010000062.1"/>
</dbReference>
<dbReference type="InterPro" id="IPR001077">
    <property type="entry name" value="COMT_C"/>
</dbReference>
<dbReference type="SUPFAM" id="SSF46785">
    <property type="entry name" value="Winged helix' DNA-binding domain"/>
    <property type="match status" value="1"/>
</dbReference>
<dbReference type="PANTHER" id="PTHR43712">
    <property type="entry name" value="PUTATIVE (AFU_ORTHOLOGUE AFUA_4G14580)-RELATED"/>
    <property type="match status" value="1"/>
</dbReference>
<dbReference type="SUPFAM" id="SSF53335">
    <property type="entry name" value="S-adenosyl-L-methionine-dependent methyltransferases"/>
    <property type="match status" value="1"/>
</dbReference>
<evidence type="ECO:0000256" key="3">
    <source>
        <dbReference type="ARBA" id="ARBA00022691"/>
    </source>
</evidence>
<evidence type="ECO:0000256" key="2">
    <source>
        <dbReference type="ARBA" id="ARBA00022679"/>
    </source>
</evidence>
<name>A0ABS9JTE1_9ACTN</name>
<dbReference type="PANTHER" id="PTHR43712:SF2">
    <property type="entry name" value="O-METHYLTRANSFERASE CICE"/>
    <property type="match status" value="1"/>
</dbReference>